<comment type="caution">
    <text evidence="4">The sequence shown here is derived from an EMBL/GenBank/DDBJ whole genome shotgun (WGS) entry which is preliminary data.</text>
</comment>
<keyword evidence="2" id="KW-0472">Membrane</keyword>
<evidence type="ECO:0000256" key="1">
    <source>
        <dbReference type="SAM" id="MobiDB-lite"/>
    </source>
</evidence>
<accession>A0A7Z6MVW2</accession>
<name>A0A7Z6MVW2_PSEFL</name>
<sequence>MACAFACHFQIARQDDSVTQGIVLRFQRSLKAFLKAWRASKAGSRSEGAFEPLTPVLLEGKQADRYESELLHALENEQVRNIAITGGYGAGKSSVIRTFFERHPEYEHVLVSLATFSKDTPRGPEAEADLMSRIEETIVQQLLYAVPAKRLPKTRLKRIVQAPASSIALHTVFFALLIVSVLRIYLPSVNMLPKIDPAWLIPVLMRLPDWCAVVFAGASSLYILHCVLKYLSLFSIDGLTLKGGKLEATHHGSVLHKYLDEIIYCFERSDIDVVVIEDLDRFGIQDLFFRLREINFTIRQSPQIKRPVHFIYAIRDELFSVGEKTKFFDLIIPVIPVVNLENSGEKMMGLLRAERFKAVIGHLDPGMIETVCYYIDEMRLIKNIVNEFDMFSSLLGSHGVVLDANKLFAMVVVRNLYPEAFADLTKRRGTIYSVFSEFGGWRVEQEEKTERQILFLEDRGSNTEPARFEQEIEPLKTKLLHIGRMTFRVGAKQAYGEVLAGKLAGLDAVADLMRAGFIDTDYNDYLSFFYEGALTQDDKNLILALRRGESPPVMTIVNDPARVLGKLEHETLEEGRGLICGLVEYLCSQYSAADDGPNAGKLSTILNTAPQFMERFAETVGSILPSPHAAALIQAIYHVDPMLLETLVLYVPSDPRQALLCAIFSSLTHEQAAVLDGGDSGVLYSVQGLPDVSDLVPLLAQGKGAWTWLHEQPVQFHNLSDTTRADDLRQLVSLGFVEPQLNMLSLICSTFDVKTGHEALVTYRRLLALQLDGIDKLLVHSPKTLVKALLGQQGMLDESAESLSALLAAIEGEPEWVASLLERTDCSLAVLESAPVATWGRLLDADRVSKTAQAVWTYFRSIPRRDGRPLLFGKGNALGRKPKNEILNGFLERHVDVLADTLWTLHPDEHGELQQYLLRQKAISNDTLARLLSTTRLKSIDVLDNVPENRWELLIVSDFLPYTDEINNIVKDNASQHDADRFEQRNPIFNATNSPTTPHMTTPGVIDP</sequence>
<evidence type="ECO:0000259" key="3">
    <source>
        <dbReference type="Pfam" id="PF20693"/>
    </source>
</evidence>
<dbReference type="AlphaFoldDB" id="A0A7Z6MVW2"/>
<evidence type="ECO:0000256" key="2">
    <source>
        <dbReference type="SAM" id="Phobius"/>
    </source>
</evidence>
<keyword evidence="2" id="KW-0812">Transmembrane</keyword>
<dbReference type="EMBL" id="QRBA01000009">
    <property type="protein sequence ID" value="RDS89978.1"/>
    <property type="molecule type" value="Genomic_DNA"/>
</dbReference>
<keyword evidence="2" id="KW-1133">Transmembrane helix</keyword>
<organism evidence="4 5">
    <name type="scientific">Pseudomonas fluorescens</name>
    <dbReference type="NCBI Taxonomy" id="294"/>
    <lineage>
        <taxon>Bacteria</taxon>
        <taxon>Pseudomonadati</taxon>
        <taxon>Pseudomonadota</taxon>
        <taxon>Gammaproteobacteria</taxon>
        <taxon>Pseudomonadales</taxon>
        <taxon>Pseudomonadaceae</taxon>
        <taxon>Pseudomonas</taxon>
    </lineage>
</organism>
<gene>
    <name evidence="4" type="ORF">DL347_17420</name>
</gene>
<proteinExistence type="predicted"/>
<evidence type="ECO:0000313" key="5">
    <source>
        <dbReference type="Proteomes" id="UP000255541"/>
    </source>
</evidence>
<evidence type="ECO:0000313" key="4">
    <source>
        <dbReference type="EMBL" id="RDS89978.1"/>
    </source>
</evidence>
<feature type="domain" description="YobI-like P-loop NTPase" evidence="3">
    <location>
        <begin position="66"/>
        <end position="432"/>
    </location>
</feature>
<dbReference type="InterPro" id="IPR027417">
    <property type="entry name" value="P-loop_NTPase"/>
</dbReference>
<protein>
    <recommendedName>
        <fullName evidence="3">YobI-like P-loop NTPase domain-containing protein</fullName>
    </recommendedName>
</protein>
<reference evidence="4 5" key="1">
    <citation type="submission" date="2018-07" db="EMBL/GenBank/DDBJ databases">
        <title>Draft Genome Sequence of Pseudomonas fluorescens AHK-1 associated with canker disease of kiwifruit.</title>
        <authorList>
            <person name="Wu Z."/>
        </authorList>
    </citation>
    <scope>NUCLEOTIDE SEQUENCE [LARGE SCALE GENOMIC DNA]</scope>
    <source>
        <strain evidence="4 5">AHK-1</strain>
    </source>
</reference>
<feature type="transmembrane region" description="Helical" evidence="2">
    <location>
        <begin position="167"/>
        <end position="186"/>
    </location>
</feature>
<dbReference type="InterPro" id="IPR048428">
    <property type="entry name" value="YobI-NTPase"/>
</dbReference>
<feature type="compositionally biased region" description="Polar residues" evidence="1">
    <location>
        <begin position="988"/>
        <end position="1000"/>
    </location>
</feature>
<feature type="region of interest" description="Disordered" evidence="1">
    <location>
        <begin position="988"/>
        <end position="1008"/>
    </location>
</feature>
<dbReference type="Pfam" id="PF20693">
    <property type="entry name" value="YobI-ATPase"/>
    <property type="match status" value="1"/>
</dbReference>
<dbReference type="SUPFAM" id="SSF52540">
    <property type="entry name" value="P-loop containing nucleoside triphosphate hydrolases"/>
    <property type="match status" value="1"/>
</dbReference>
<dbReference type="Proteomes" id="UP000255541">
    <property type="component" value="Unassembled WGS sequence"/>
</dbReference>
<dbReference type="RefSeq" id="WP_115487404.1">
    <property type="nucleotide sequence ID" value="NZ_QRBA01000009.1"/>
</dbReference>